<organism evidence="1 2">
    <name type="scientific">Peronospora matthiolae</name>
    <dbReference type="NCBI Taxonomy" id="2874970"/>
    <lineage>
        <taxon>Eukaryota</taxon>
        <taxon>Sar</taxon>
        <taxon>Stramenopiles</taxon>
        <taxon>Oomycota</taxon>
        <taxon>Peronosporomycetes</taxon>
        <taxon>Peronosporales</taxon>
        <taxon>Peronosporaceae</taxon>
        <taxon>Peronospora</taxon>
    </lineage>
</organism>
<evidence type="ECO:0000313" key="2">
    <source>
        <dbReference type="Proteomes" id="UP001162060"/>
    </source>
</evidence>
<dbReference type="InterPro" id="IPR052980">
    <property type="entry name" value="Crinkler_effector"/>
</dbReference>
<reference evidence="1" key="1">
    <citation type="submission" date="2024-01" db="EMBL/GenBank/DDBJ databases">
        <authorList>
            <person name="Webb A."/>
        </authorList>
    </citation>
    <scope>NUCLEOTIDE SEQUENCE</scope>
    <source>
        <strain evidence="1">Pm1</strain>
    </source>
</reference>
<dbReference type="PANTHER" id="PTHR33129">
    <property type="entry name" value="PROTEIN KINASE DOMAIN-CONTAINING PROTEIN-RELATED"/>
    <property type="match status" value="1"/>
</dbReference>
<evidence type="ECO:0008006" key="3">
    <source>
        <dbReference type="Google" id="ProtNLM"/>
    </source>
</evidence>
<dbReference type="EMBL" id="CAKLBY020000068">
    <property type="protein sequence ID" value="CAK7923401.1"/>
    <property type="molecule type" value="Genomic_DNA"/>
</dbReference>
<accession>A0AAV1TM00</accession>
<sequence>MIHCDVIDMQLFLTKRDGGHGAWMTEEVVQQGVTETKELHRLNTITARLSSCGLSEQDVQTQSTANSLVHVLVVVSKRCWPPVGCVTVGVTQYMRVNPPRLVAFWNALRATSTKIVANDVIVLPEGTNNFIFSRRTSRVYVRHCYLQLWKACSDTVNRAATTKHNVVVIGNEGIGKTHFGFFVLLCLARRGATVVYEKYRASGRYLFSNDMVIDGLGSDFDDVLEQPNTFYVVNDVKPAQCEAKTILISSPCGSVWYDFYKRDCARFYMPVWTKQEIFNCRELILSGTTEDTVEERYRRWGGNARYVLCTVRLQSSQDFFDMSINDFSLNSLVEASDESGGIENLIFLLLHYRVNDDFSKDGFVFASDHVCEKVYKKLLWQNRGDLMNIFASSRRSSGDHAVLYESLDDA</sequence>
<name>A0AAV1TM00_9STRA</name>
<protein>
    <recommendedName>
        <fullName evidence="3">Crinkler (CRN) family protein</fullName>
    </recommendedName>
</protein>
<proteinExistence type="predicted"/>
<comment type="caution">
    <text evidence="1">The sequence shown here is derived from an EMBL/GenBank/DDBJ whole genome shotgun (WGS) entry which is preliminary data.</text>
</comment>
<dbReference type="PANTHER" id="PTHR33129:SF1">
    <property type="entry name" value="ATP-BINDING PROTEIN"/>
    <property type="match status" value="1"/>
</dbReference>
<dbReference type="Proteomes" id="UP001162060">
    <property type="component" value="Unassembled WGS sequence"/>
</dbReference>
<dbReference type="AlphaFoldDB" id="A0AAV1TM00"/>
<evidence type="ECO:0000313" key="1">
    <source>
        <dbReference type="EMBL" id="CAK7923401.1"/>
    </source>
</evidence>
<gene>
    <name evidence="1" type="ORF">PM001_LOCUS8551</name>
</gene>